<dbReference type="InterPro" id="IPR029431">
    <property type="entry name" value="TP53INP"/>
</dbReference>
<evidence type="ECO:0000256" key="7">
    <source>
        <dbReference type="ARBA" id="ARBA00023163"/>
    </source>
</evidence>
<keyword evidence="7" id="KW-0804">Transcription</keyword>
<name>A0A8C5PMH6_9ANUR</name>
<dbReference type="GO" id="GO:0016604">
    <property type="term" value="C:nuclear body"/>
    <property type="evidence" value="ECO:0007669"/>
    <property type="project" value="UniProtKB-SubCell"/>
</dbReference>
<organism evidence="11 12">
    <name type="scientific">Leptobrachium leishanense</name>
    <name type="common">Leishan spiny toad</name>
    <dbReference type="NCBI Taxonomy" id="445787"/>
    <lineage>
        <taxon>Eukaryota</taxon>
        <taxon>Metazoa</taxon>
        <taxon>Chordata</taxon>
        <taxon>Craniata</taxon>
        <taxon>Vertebrata</taxon>
        <taxon>Euteleostomi</taxon>
        <taxon>Amphibia</taxon>
        <taxon>Batrachia</taxon>
        <taxon>Anura</taxon>
        <taxon>Pelobatoidea</taxon>
        <taxon>Megophryidae</taxon>
        <taxon>Leptobrachium</taxon>
    </lineage>
</organism>
<evidence type="ECO:0000256" key="6">
    <source>
        <dbReference type="ARBA" id="ARBA00023159"/>
    </source>
</evidence>
<dbReference type="GO" id="GO:0031410">
    <property type="term" value="C:cytoplasmic vesicle"/>
    <property type="evidence" value="ECO:0007669"/>
    <property type="project" value="UniProtKB-KW"/>
</dbReference>
<accession>A0A8C5PMH6</accession>
<keyword evidence="9" id="KW-0968">Cytoplasmic vesicle</keyword>
<evidence type="ECO:0000256" key="5">
    <source>
        <dbReference type="ARBA" id="ARBA00023015"/>
    </source>
</evidence>
<protein>
    <submittedName>
        <fullName evidence="11">Tumor protein p53 inducible nuclear protein 1</fullName>
    </submittedName>
</protein>
<keyword evidence="8" id="KW-0539">Nucleus</keyword>
<gene>
    <name evidence="11" type="primary">TP53INP1</name>
</gene>
<dbReference type="OrthoDB" id="10041339at2759"/>
<dbReference type="GO" id="GO:0005776">
    <property type="term" value="C:autophagosome"/>
    <property type="evidence" value="ECO:0007669"/>
    <property type="project" value="UniProtKB-SubCell"/>
</dbReference>
<reference evidence="11" key="1">
    <citation type="submission" date="2025-08" db="UniProtKB">
        <authorList>
            <consortium name="Ensembl"/>
        </authorList>
    </citation>
    <scope>IDENTIFICATION</scope>
</reference>
<dbReference type="GO" id="GO:0005829">
    <property type="term" value="C:cytosol"/>
    <property type="evidence" value="ECO:0007669"/>
    <property type="project" value="UniProtKB-SubCell"/>
</dbReference>
<evidence type="ECO:0000256" key="4">
    <source>
        <dbReference type="ARBA" id="ARBA00023006"/>
    </source>
</evidence>
<dbReference type="GO" id="GO:0045893">
    <property type="term" value="P:positive regulation of DNA-templated transcription"/>
    <property type="evidence" value="ECO:0007669"/>
    <property type="project" value="TreeGrafter"/>
</dbReference>
<evidence type="ECO:0000256" key="2">
    <source>
        <dbReference type="ARBA" id="ARBA00004514"/>
    </source>
</evidence>
<dbReference type="Ensembl" id="ENSLLET00000026025.1">
    <property type="protein sequence ID" value="ENSLLEP00000025067.1"/>
    <property type="gene ID" value="ENSLLEG00000015943.1"/>
</dbReference>
<dbReference type="Pfam" id="PF14839">
    <property type="entry name" value="DOR"/>
    <property type="match status" value="1"/>
</dbReference>
<reference evidence="11" key="2">
    <citation type="submission" date="2025-09" db="UniProtKB">
        <authorList>
            <consortium name="Ensembl"/>
        </authorList>
    </citation>
    <scope>IDENTIFICATION</scope>
</reference>
<evidence type="ECO:0000256" key="10">
    <source>
        <dbReference type="ARBA" id="ARBA00034306"/>
    </source>
</evidence>
<evidence type="ECO:0000256" key="1">
    <source>
        <dbReference type="ARBA" id="ARBA00004419"/>
    </source>
</evidence>
<evidence type="ECO:0000256" key="3">
    <source>
        <dbReference type="ARBA" id="ARBA00022490"/>
    </source>
</evidence>
<dbReference type="Proteomes" id="UP000694569">
    <property type="component" value="Unplaced"/>
</dbReference>
<dbReference type="GO" id="GO:0000045">
    <property type="term" value="P:autophagosome assembly"/>
    <property type="evidence" value="ECO:0007669"/>
    <property type="project" value="TreeGrafter"/>
</dbReference>
<evidence type="ECO:0000256" key="9">
    <source>
        <dbReference type="ARBA" id="ARBA00023329"/>
    </source>
</evidence>
<evidence type="ECO:0000313" key="11">
    <source>
        <dbReference type="Ensembl" id="ENSLLEP00000025067.1"/>
    </source>
</evidence>
<sequence>MFQMFNNIFGTVNNGSSQEPEFCEKEDDEWLLVDIVVESHTKPPEEDAEVEDIPPFDESPPLLFTVGAFEPFESPSDSYFMHFCPPTMEESWFVTPPACFTARELTTTEVETSPMENLLIEHPSMSVYAVRNLHHKTIPASESLTSSSSESFKDSGKVGHQHIRCYVTARASRINCLEKTKMLQCSKLPRRQSEKRILNRKSLRRQNLIQGCPPRQIKHSRLLVHQPCKRRYNY</sequence>
<keyword evidence="4" id="KW-0072">Autophagy</keyword>
<keyword evidence="3" id="KW-0963">Cytoplasm</keyword>
<evidence type="ECO:0000313" key="12">
    <source>
        <dbReference type="Proteomes" id="UP000694569"/>
    </source>
</evidence>
<dbReference type="PANTHER" id="PTHR31671:SF0">
    <property type="entry name" value="TUMOR PROTEIN P53-INDUCIBLE NUCLEAR PROTEIN 1"/>
    <property type="match status" value="1"/>
</dbReference>
<dbReference type="GeneTree" id="ENSGT00530000063829"/>
<keyword evidence="12" id="KW-1185">Reference proteome</keyword>
<dbReference type="AlphaFoldDB" id="A0A8C5PMH6"/>
<dbReference type="PANTHER" id="PTHR31671">
    <property type="entry name" value="DIABETES AND OBESITY REGULATED, ISOFORM G"/>
    <property type="match status" value="1"/>
</dbReference>
<keyword evidence="5" id="KW-0805">Transcription regulation</keyword>
<proteinExistence type="predicted"/>
<keyword evidence="6" id="KW-0010">Activator</keyword>
<comment type="subcellular location">
    <subcellularLocation>
        <location evidence="2">Cytoplasm</location>
        <location evidence="2">Cytosol</location>
    </subcellularLocation>
    <subcellularLocation>
        <location evidence="1">Cytoplasmic vesicle</location>
        <location evidence="1">Autophagosome</location>
    </subcellularLocation>
    <subcellularLocation>
        <location evidence="10">Nucleus</location>
        <location evidence="10">Nuclear body</location>
    </subcellularLocation>
</comment>
<evidence type="ECO:0000256" key="8">
    <source>
        <dbReference type="ARBA" id="ARBA00023242"/>
    </source>
</evidence>